<accession>A0AAV3X2I8</accession>
<dbReference type="RefSeq" id="WP_226577688.1">
    <property type="nucleotide sequence ID" value="NZ_BLAY01000020.1"/>
</dbReference>
<evidence type="ECO:0000313" key="3">
    <source>
        <dbReference type="Proteomes" id="UP001050975"/>
    </source>
</evidence>
<evidence type="ECO:0000313" key="2">
    <source>
        <dbReference type="EMBL" id="GET36992.1"/>
    </source>
</evidence>
<evidence type="ECO:0008006" key="4">
    <source>
        <dbReference type="Google" id="ProtNLM"/>
    </source>
</evidence>
<keyword evidence="3" id="KW-1185">Reference proteome</keyword>
<gene>
    <name evidence="2" type="ORF">MiSe_17450</name>
</gene>
<dbReference type="AlphaFoldDB" id="A0AAV3X2I8"/>
<protein>
    <recommendedName>
        <fullName evidence="4">DUF928 domain-containing protein</fullName>
    </recommendedName>
</protein>
<reference evidence="2" key="1">
    <citation type="submission" date="2019-10" db="EMBL/GenBank/DDBJ databases">
        <title>Draft genome sequece of Microseira wollei NIES-4236.</title>
        <authorList>
            <person name="Yamaguchi H."/>
            <person name="Suzuki S."/>
            <person name="Kawachi M."/>
        </authorList>
    </citation>
    <scope>NUCLEOTIDE SEQUENCE</scope>
    <source>
        <strain evidence="2">NIES-4236</strain>
    </source>
</reference>
<feature type="compositionally biased region" description="Low complexity" evidence="1">
    <location>
        <begin position="94"/>
        <end position="103"/>
    </location>
</feature>
<organism evidence="2 3">
    <name type="scientific">Microseira wollei NIES-4236</name>
    <dbReference type="NCBI Taxonomy" id="2530354"/>
    <lineage>
        <taxon>Bacteria</taxon>
        <taxon>Bacillati</taxon>
        <taxon>Cyanobacteriota</taxon>
        <taxon>Cyanophyceae</taxon>
        <taxon>Oscillatoriophycideae</taxon>
        <taxon>Aerosakkonematales</taxon>
        <taxon>Aerosakkonemataceae</taxon>
        <taxon>Microseira</taxon>
    </lineage>
</organism>
<evidence type="ECO:0000256" key="1">
    <source>
        <dbReference type="SAM" id="MobiDB-lite"/>
    </source>
</evidence>
<sequence length="289" mass="32340">MDRFDWLRFKLLRNHRVSITRRVRNPIFLVLLVTVAAIASGVHLLFPTASAQNQPVAQQSLTKQRPESSDIPEGGQARPPRDPKGPGTPGGGQARPAPRNPRGPGVPGGGNLYEDILNQLREQNRIGVRGGNLCAIAPPARLMGTGNAIWHDRPLFIWQGAAVRIELLASPSEEVLWSKNLTPNDTTAVYEGEPLPAGQRYEWRLYRSDKDFEVILFRILPKEERDRITAELNQLQTQGATAEEIALQQANYFAKKRLWADALQEIYSVPNPSEQLKQLGQEITTYLCR</sequence>
<dbReference type="EMBL" id="BLAY01000020">
    <property type="protein sequence ID" value="GET36992.1"/>
    <property type="molecule type" value="Genomic_DNA"/>
</dbReference>
<name>A0AAV3X2I8_9CYAN</name>
<dbReference type="Proteomes" id="UP001050975">
    <property type="component" value="Unassembled WGS sequence"/>
</dbReference>
<feature type="compositionally biased region" description="Polar residues" evidence="1">
    <location>
        <begin position="52"/>
        <end position="63"/>
    </location>
</feature>
<proteinExistence type="predicted"/>
<feature type="region of interest" description="Disordered" evidence="1">
    <location>
        <begin position="52"/>
        <end position="113"/>
    </location>
</feature>
<comment type="caution">
    <text evidence="2">The sequence shown here is derived from an EMBL/GenBank/DDBJ whole genome shotgun (WGS) entry which is preliminary data.</text>
</comment>